<organism evidence="5 6">
    <name type="scientific">Actinomadura rubrobrunea</name>
    <dbReference type="NCBI Taxonomy" id="115335"/>
    <lineage>
        <taxon>Bacteria</taxon>
        <taxon>Bacillati</taxon>
        <taxon>Actinomycetota</taxon>
        <taxon>Actinomycetes</taxon>
        <taxon>Streptosporangiales</taxon>
        <taxon>Thermomonosporaceae</taxon>
        <taxon>Actinomadura</taxon>
    </lineage>
</organism>
<accession>A0A9W6UX50</accession>
<evidence type="ECO:0000256" key="1">
    <source>
        <dbReference type="ARBA" id="ARBA00006420"/>
    </source>
</evidence>
<dbReference type="EMBL" id="BSRZ01000007">
    <property type="protein sequence ID" value="GLW64907.1"/>
    <property type="molecule type" value="Genomic_DNA"/>
</dbReference>
<dbReference type="GO" id="GO:0016226">
    <property type="term" value="P:iron-sulfur cluster assembly"/>
    <property type="evidence" value="ECO:0007669"/>
    <property type="project" value="InterPro"/>
</dbReference>
<protein>
    <recommendedName>
        <fullName evidence="4">NIF system FeS cluster assembly NifU C-terminal domain-containing protein</fullName>
    </recommendedName>
</protein>
<evidence type="ECO:0000313" key="6">
    <source>
        <dbReference type="Proteomes" id="UP001165124"/>
    </source>
</evidence>
<comment type="caution">
    <text evidence="5">The sequence shown here is derived from an EMBL/GenBank/DDBJ whole genome shotgun (WGS) entry which is preliminary data.</text>
</comment>
<dbReference type="GO" id="GO:0051536">
    <property type="term" value="F:iron-sulfur cluster binding"/>
    <property type="evidence" value="ECO:0007669"/>
    <property type="project" value="InterPro"/>
</dbReference>
<feature type="domain" description="NIF system FeS cluster assembly NifU C-terminal" evidence="4">
    <location>
        <begin position="111"/>
        <end position="175"/>
    </location>
</feature>
<feature type="compositionally biased region" description="Basic and acidic residues" evidence="3">
    <location>
        <begin position="1"/>
        <end position="12"/>
    </location>
</feature>
<evidence type="ECO:0000256" key="2">
    <source>
        <dbReference type="ARBA" id="ARBA00049958"/>
    </source>
</evidence>
<comment type="function">
    <text evidence="2">May be involved in the formation or repair of [Fe-S] clusters present in iron-sulfur proteins.</text>
</comment>
<evidence type="ECO:0000256" key="3">
    <source>
        <dbReference type="SAM" id="MobiDB-lite"/>
    </source>
</evidence>
<dbReference type="InterPro" id="IPR001075">
    <property type="entry name" value="NIF_FeS_clus_asmbl_NifU_C"/>
</dbReference>
<keyword evidence="6" id="KW-1185">Reference proteome</keyword>
<dbReference type="SUPFAM" id="SSF117916">
    <property type="entry name" value="Fe-S cluster assembly (FSCA) domain-like"/>
    <property type="match status" value="1"/>
</dbReference>
<feature type="compositionally biased region" description="Low complexity" evidence="3">
    <location>
        <begin position="13"/>
        <end position="24"/>
    </location>
</feature>
<gene>
    <name evidence="5" type="ORF">Arub01_31510</name>
</gene>
<reference evidence="5" key="1">
    <citation type="submission" date="2023-02" db="EMBL/GenBank/DDBJ databases">
        <title>Actinomadura rubrobrunea NBRC 14622.</title>
        <authorList>
            <person name="Ichikawa N."/>
            <person name="Sato H."/>
            <person name="Tonouchi N."/>
        </authorList>
    </citation>
    <scope>NUCLEOTIDE SEQUENCE</scope>
    <source>
        <strain evidence="5">NBRC 14622</strain>
    </source>
</reference>
<dbReference type="InterPro" id="IPR034904">
    <property type="entry name" value="FSCA_dom_sf"/>
</dbReference>
<evidence type="ECO:0000313" key="5">
    <source>
        <dbReference type="EMBL" id="GLW64907.1"/>
    </source>
</evidence>
<comment type="similarity">
    <text evidence="1">Belongs to the NifU family.</text>
</comment>
<name>A0A9W6UX50_9ACTN</name>
<feature type="region of interest" description="Disordered" evidence="3">
    <location>
        <begin position="1"/>
        <end position="29"/>
    </location>
</feature>
<sequence>MADRRAVEREPRPAAAAPEAGAPRRLGDRTVAERLERLERLLADLERTPGPTAETALDAVAMLTEVYGEALARCMDRVGPEPAAALAGDRLVGHLLALHGLHPASVEQRVRGALEEVRPFLRAQGGDVELSGVEGGVARIRLTGAGRSCAASTRTLETAVREAVLAAVPELSAVERVPSPSDGGRAEAPAAFVPVDALLRTRRSGTEGTA</sequence>
<dbReference type="Proteomes" id="UP001165124">
    <property type="component" value="Unassembled WGS sequence"/>
</dbReference>
<dbReference type="GO" id="GO:0005506">
    <property type="term" value="F:iron ion binding"/>
    <property type="evidence" value="ECO:0007669"/>
    <property type="project" value="InterPro"/>
</dbReference>
<dbReference type="Pfam" id="PF01106">
    <property type="entry name" value="NifU"/>
    <property type="match status" value="1"/>
</dbReference>
<dbReference type="RefSeq" id="WP_067911748.1">
    <property type="nucleotide sequence ID" value="NZ_BSRZ01000007.1"/>
</dbReference>
<dbReference type="PANTHER" id="PTHR11178">
    <property type="entry name" value="IRON-SULFUR CLUSTER SCAFFOLD PROTEIN NFU-RELATED"/>
    <property type="match status" value="1"/>
</dbReference>
<dbReference type="PANTHER" id="PTHR11178:SF25">
    <property type="entry name" value="NIFU-LIKE PROTEIN 3, CHLOROPLASTIC"/>
    <property type="match status" value="1"/>
</dbReference>
<evidence type="ECO:0000259" key="4">
    <source>
        <dbReference type="Pfam" id="PF01106"/>
    </source>
</evidence>
<proteinExistence type="inferred from homology"/>
<dbReference type="AlphaFoldDB" id="A0A9W6UX50"/>
<dbReference type="Gene3D" id="3.30.300.130">
    <property type="entry name" value="Fe-S cluster assembly (FSCA)"/>
    <property type="match status" value="1"/>
</dbReference>